<dbReference type="AlphaFoldDB" id="A0AA37Q1I0"/>
<dbReference type="InterPro" id="IPR003594">
    <property type="entry name" value="HATPase_dom"/>
</dbReference>
<protein>
    <recommendedName>
        <fullName evidence="2">histidine kinase</fullName>
        <ecNumber evidence="2">2.7.13.3</ecNumber>
    </recommendedName>
</protein>
<evidence type="ECO:0000256" key="4">
    <source>
        <dbReference type="ARBA" id="ARBA00022679"/>
    </source>
</evidence>
<keyword evidence="6" id="KW-0175">Coiled coil</keyword>
<dbReference type="Pfam" id="PF00512">
    <property type="entry name" value="HisKA"/>
    <property type="match status" value="1"/>
</dbReference>
<dbReference type="SMART" id="SM00065">
    <property type="entry name" value="GAF"/>
    <property type="match status" value="3"/>
</dbReference>
<dbReference type="Proteomes" id="UP001161325">
    <property type="component" value="Unassembled WGS sequence"/>
</dbReference>
<keyword evidence="4" id="KW-0808">Transferase</keyword>
<evidence type="ECO:0000313" key="9">
    <source>
        <dbReference type="Proteomes" id="UP001161325"/>
    </source>
</evidence>
<comment type="catalytic activity">
    <reaction evidence="1">
        <text>ATP + protein L-histidine = ADP + protein N-phospho-L-histidine.</text>
        <dbReference type="EC" id="2.7.13.3"/>
    </reaction>
</comment>
<dbReference type="GO" id="GO:0000155">
    <property type="term" value="F:phosphorelay sensor kinase activity"/>
    <property type="evidence" value="ECO:0007669"/>
    <property type="project" value="InterPro"/>
</dbReference>
<sequence length="844" mass="88739">MTHVAARAARGVTPAASRRGCDGGGGRYLPGIPVAADAQALRGRDAAQQSLAMSSGTIDPDPASDAQRRLLATLRDPARLAAIRATGLLADERVEALERVARLAAVGLRAPLAQVNLVTDAAQVPVAAHVVPPHIPDDWRTPVELSRSYCQHVVGDGAPLLIDDAPTHPRVRDNAATRDAGIGAYLGVPLRTPDAQLLGSLCVVDFEPRAWSAADLLVLDDLAAVASLEIALRAAGRAASDEASHAVDRTERLQRLSDDLARPLTRAEAARLILAHVADAMGASGGGVFERQPDDGALVLLEAIGYRDVVRREHARLDADSRTPAAEAARHARPVLVGSRAAWDAAGYQAPMEGPIGVGDAPGGAAAAWAALPLMVDDRVLGVLALTFVTPRAFDAAERAFMLAYARQCALALERARLLDAERAARADAEAARAEAERAVSRAERLQAVTAALSGALTPRDVVVAVVREGLMTAGARAGAVLELVDGGRTWRPVHTVGFPAHTAQAHTDFPVDVPVPVRDVARTGEPVFLGTRDAWAAAGYDTRPLLPDSGAWAALPLRRDGAVVGALTASFAGPHAFAPDERAFLLALASLCAQAMERARLFEAERAARAHAEEASRAKSDFLNVLSHELRSPANAIIGHAQLLELGIHGPVTPEQHDALARIARSAHLMAALVNDLLNLARIEQGRLSYELQDVSVAEALDTVAGVMRPQVEAKALTLDVQPGPPGLVVRADSERLQQILINLLTNAIKFTERGALSLSARVEGARVCIAVRDTGIGIPAEKLPTVFDRFVQVDPSLTRRAGGMGLGLAIARDLARAMDGDLTASSVVGEGSTFTLLLPLVR</sequence>
<gene>
    <name evidence="8" type="ORF">rosag_13270</name>
</gene>
<dbReference type="SUPFAM" id="SSF47384">
    <property type="entry name" value="Homodimeric domain of signal transducing histidine kinase"/>
    <property type="match status" value="1"/>
</dbReference>
<dbReference type="EC" id="2.7.13.3" evidence="2"/>
<dbReference type="Gene3D" id="3.30.450.40">
    <property type="match status" value="3"/>
</dbReference>
<evidence type="ECO:0000256" key="1">
    <source>
        <dbReference type="ARBA" id="ARBA00000085"/>
    </source>
</evidence>
<name>A0AA37Q1I0_9BACT</name>
<dbReference type="Pfam" id="PF01590">
    <property type="entry name" value="GAF"/>
    <property type="match status" value="1"/>
</dbReference>
<dbReference type="CDD" id="cd16922">
    <property type="entry name" value="HATPase_EvgS-ArcB-TorS-like"/>
    <property type="match status" value="1"/>
</dbReference>
<dbReference type="GO" id="GO:0009927">
    <property type="term" value="F:histidine phosphotransfer kinase activity"/>
    <property type="evidence" value="ECO:0007669"/>
    <property type="project" value="TreeGrafter"/>
</dbReference>
<dbReference type="SUPFAM" id="SSF55874">
    <property type="entry name" value="ATPase domain of HSP90 chaperone/DNA topoisomerase II/histidine kinase"/>
    <property type="match status" value="1"/>
</dbReference>
<dbReference type="InterPro" id="IPR036890">
    <property type="entry name" value="HATPase_C_sf"/>
</dbReference>
<organism evidence="8 9">
    <name type="scientific">Roseisolibacter agri</name>
    <dbReference type="NCBI Taxonomy" id="2014610"/>
    <lineage>
        <taxon>Bacteria</taxon>
        <taxon>Pseudomonadati</taxon>
        <taxon>Gemmatimonadota</taxon>
        <taxon>Gemmatimonadia</taxon>
        <taxon>Gemmatimonadales</taxon>
        <taxon>Gemmatimonadaceae</taxon>
        <taxon>Roseisolibacter</taxon>
    </lineage>
</organism>
<feature type="domain" description="Histidine kinase" evidence="7">
    <location>
        <begin position="626"/>
        <end position="844"/>
    </location>
</feature>
<dbReference type="PANTHER" id="PTHR43047">
    <property type="entry name" value="TWO-COMPONENT HISTIDINE PROTEIN KINASE"/>
    <property type="match status" value="1"/>
</dbReference>
<dbReference type="PRINTS" id="PR00344">
    <property type="entry name" value="BCTRLSENSOR"/>
</dbReference>
<dbReference type="SUPFAM" id="SSF55781">
    <property type="entry name" value="GAF domain-like"/>
    <property type="match status" value="3"/>
</dbReference>
<evidence type="ECO:0000256" key="5">
    <source>
        <dbReference type="ARBA" id="ARBA00022777"/>
    </source>
</evidence>
<dbReference type="EMBL" id="BRXS01000002">
    <property type="protein sequence ID" value="GLC24814.1"/>
    <property type="molecule type" value="Genomic_DNA"/>
</dbReference>
<dbReference type="InterPro" id="IPR005467">
    <property type="entry name" value="His_kinase_dom"/>
</dbReference>
<dbReference type="Gene3D" id="3.30.565.10">
    <property type="entry name" value="Histidine kinase-like ATPase, C-terminal domain"/>
    <property type="match status" value="1"/>
</dbReference>
<dbReference type="GO" id="GO:0005886">
    <property type="term" value="C:plasma membrane"/>
    <property type="evidence" value="ECO:0007669"/>
    <property type="project" value="TreeGrafter"/>
</dbReference>
<dbReference type="PROSITE" id="PS50109">
    <property type="entry name" value="HIS_KIN"/>
    <property type="match status" value="1"/>
</dbReference>
<reference evidence="8" key="1">
    <citation type="submission" date="2022-08" db="EMBL/GenBank/DDBJ databases">
        <title>Draft genome sequencing of Roseisolibacter agri AW1220.</title>
        <authorList>
            <person name="Tobiishi Y."/>
            <person name="Tonouchi A."/>
        </authorList>
    </citation>
    <scope>NUCLEOTIDE SEQUENCE</scope>
    <source>
        <strain evidence="8">AW1220</strain>
    </source>
</reference>
<keyword evidence="9" id="KW-1185">Reference proteome</keyword>
<keyword evidence="3" id="KW-0597">Phosphoprotein</keyword>
<dbReference type="Pfam" id="PF02518">
    <property type="entry name" value="HATPase_c"/>
    <property type="match status" value="1"/>
</dbReference>
<feature type="coiled-coil region" evidence="6">
    <location>
        <begin position="419"/>
        <end position="449"/>
    </location>
</feature>
<proteinExistence type="predicted"/>
<dbReference type="SMART" id="SM00387">
    <property type="entry name" value="HATPase_c"/>
    <property type="match status" value="1"/>
</dbReference>
<dbReference type="CDD" id="cd00082">
    <property type="entry name" value="HisKA"/>
    <property type="match status" value="1"/>
</dbReference>
<dbReference type="InterPro" id="IPR004358">
    <property type="entry name" value="Sig_transdc_His_kin-like_C"/>
</dbReference>
<evidence type="ECO:0000256" key="3">
    <source>
        <dbReference type="ARBA" id="ARBA00022553"/>
    </source>
</evidence>
<comment type="caution">
    <text evidence="8">The sequence shown here is derived from an EMBL/GenBank/DDBJ whole genome shotgun (WGS) entry which is preliminary data.</text>
</comment>
<dbReference type="FunFam" id="3.30.565.10:FF:000010">
    <property type="entry name" value="Sensor histidine kinase RcsC"/>
    <property type="match status" value="1"/>
</dbReference>
<dbReference type="PANTHER" id="PTHR43047:SF72">
    <property type="entry name" value="OSMOSENSING HISTIDINE PROTEIN KINASE SLN1"/>
    <property type="match status" value="1"/>
</dbReference>
<dbReference type="SMART" id="SM00388">
    <property type="entry name" value="HisKA"/>
    <property type="match status" value="1"/>
</dbReference>
<evidence type="ECO:0000256" key="6">
    <source>
        <dbReference type="SAM" id="Coils"/>
    </source>
</evidence>
<dbReference type="Gene3D" id="1.10.287.130">
    <property type="match status" value="1"/>
</dbReference>
<keyword evidence="5" id="KW-0418">Kinase</keyword>
<dbReference type="InterPro" id="IPR003018">
    <property type="entry name" value="GAF"/>
</dbReference>
<accession>A0AA37Q1I0</accession>
<dbReference type="InterPro" id="IPR029016">
    <property type="entry name" value="GAF-like_dom_sf"/>
</dbReference>
<evidence type="ECO:0000256" key="2">
    <source>
        <dbReference type="ARBA" id="ARBA00012438"/>
    </source>
</evidence>
<dbReference type="InterPro" id="IPR036097">
    <property type="entry name" value="HisK_dim/P_sf"/>
</dbReference>
<evidence type="ECO:0000259" key="7">
    <source>
        <dbReference type="PROSITE" id="PS50109"/>
    </source>
</evidence>
<evidence type="ECO:0000313" key="8">
    <source>
        <dbReference type="EMBL" id="GLC24814.1"/>
    </source>
</evidence>
<dbReference type="Pfam" id="PF13185">
    <property type="entry name" value="GAF_2"/>
    <property type="match status" value="2"/>
</dbReference>
<dbReference type="InterPro" id="IPR003661">
    <property type="entry name" value="HisK_dim/P_dom"/>
</dbReference>